<dbReference type="EMBL" id="JASPKY010000037">
    <property type="protein sequence ID" value="KAK9746823.1"/>
    <property type="molecule type" value="Genomic_DNA"/>
</dbReference>
<evidence type="ECO:0000313" key="2">
    <source>
        <dbReference type="Proteomes" id="UP001458880"/>
    </source>
</evidence>
<dbReference type="Proteomes" id="UP001458880">
    <property type="component" value="Unassembled WGS sequence"/>
</dbReference>
<proteinExistence type="predicted"/>
<reference evidence="1 2" key="1">
    <citation type="journal article" date="2024" name="BMC Genomics">
        <title>De novo assembly and annotation of Popillia japonica's genome with initial clues to its potential as an invasive pest.</title>
        <authorList>
            <person name="Cucini C."/>
            <person name="Boschi S."/>
            <person name="Funari R."/>
            <person name="Cardaioli E."/>
            <person name="Iannotti N."/>
            <person name="Marturano G."/>
            <person name="Paoli F."/>
            <person name="Bruttini M."/>
            <person name="Carapelli A."/>
            <person name="Frati F."/>
            <person name="Nardi F."/>
        </authorList>
    </citation>
    <scope>NUCLEOTIDE SEQUENCE [LARGE SCALE GENOMIC DNA]</scope>
    <source>
        <strain evidence="1">DMR45628</strain>
    </source>
</reference>
<organism evidence="1 2">
    <name type="scientific">Popillia japonica</name>
    <name type="common">Japanese beetle</name>
    <dbReference type="NCBI Taxonomy" id="7064"/>
    <lineage>
        <taxon>Eukaryota</taxon>
        <taxon>Metazoa</taxon>
        <taxon>Ecdysozoa</taxon>
        <taxon>Arthropoda</taxon>
        <taxon>Hexapoda</taxon>
        <taxon>Insecta</taxon>
        <taxon>Pterygota</taxon>
        <taxon>Neoptera</taxon>
        <taxon>Endopterygota</taxon>
        <taxon>Coleoptera</taxon>
        <taxon>Polyphaga</taxon>
        <taxon>Scarabaeiformia</taxon>
        <taxon>Scarabaeidae</taxon>
        <taxon>Rutelinae</taxon>
        <taxon>Popillia</taxon>
    </lineage>
</organism>
<protein>
    <submittedName>
        <fullName evidence="1">Uncharacterized protein</fullName>
    </submittedName>
</protein>
<comment type="caution">
    <text evidence="1">The sequence shown here is derived from an EMBL/GenBank/DDBJ whole genome shotgun (WGS) entry which is preliminary data.</text>
</comment>
<keyword evidence="2" id="KW-1185">Reference proteome</keyword>
<sequence>MPVSFLDFYKFTSTLPLPQTTDNDRFLLLGRARIPSSISSYRLPAVAVCRNWYSVGKGDTSKTWSYRCFCSGFADPAAVSSSYEFVRYTVMFFREIVVAG</sequence>
<accession>A0AAW1MLM2</accession>
<name>A0AAW1MLM2_POPJA</name>
<gene>
    <name evidence="1" type="ORF">QE152_g5871</name>
</gene>
<dbReference type="AlphaFoldDB" id="A0AAW1MLM2"/>
<evidence type="ECO:0000313" key="1">
    <source>
        <dbReference type="EMBL" id="KAK9746823.1"/>
    </source>
</evidence>